<evidence type="ECO:0000256" key="7">
    <source>
        <dbReference type="ARBA" id="ARBA00023310"/>
    </source>
</evidence>
<protein>
    <recommendedName>
        <fullName evidence="8">ATP synthase subunit delta</fullName>
    </recommendedName>
    <alternativeName>
        <fullName evidence="8">ATP synthase F(1) sector subunit delta</fullName>
    </alternativeName>
    <alternativeName>
        <fullName evidence="8">F-type ATPase subunit delta</fullName>
        <shortName evidence="8">F-ATPase subunit delta</shortName>
    </alternativeName>
</protein>
<dbReference type="HAMAP" id="MF_01416">
    <property type="entry name" value="ATP_synth_delta_bact"/>
    <property type="match status" value="1"/>
</dbReference>
<dbReference type="GO" id="GO:0045259">
    <property type="term" value="C:proton-transporting ATP synthase complex"/>
    <property type="evidence" value="ECO:0007669"/>
    <property type="project" value="UniProtKB-KW"/>
</dbReference>
<dbReference type="EMBL" id="NTKD01000001">
    <property type="protein sequence ID" value="PDH42145.1"/>
    <property type="molecule type" value="Genomic_DNA"/>
</dbReference>
<organism evidence="9 10">
    <name type="scientific">OM182 bacterium MED-G24</name>
    <dbReference type="NCBI Taxonomy" id="1986255"/>
    <lineage>
        <taxon>Bacteria</taxon>
        <taxon>Pseudomonadati</taxon>
        <taxon>Pseudomonadota</taxon>
        <taxon>Gammaproteobacteria</taxon>
        <taxon>OMG group</taxon>
        <taxon>OM182 clade</taxon>
    </lineage>
</organism>
<dbReference type="PRINTS" id="PR00125">
    <property type="entry name" value="ATPASEDELTA"/>
</dbReference>
<gene>
    <name evidence="8" type="primary">atpH</name>
    <name evidence="9" type="ORF">CNE99_00015</name>
</gene>
<evidence type="ECO:0000313" key="9">
    <source>
        <dbReference type="EMBL" id="PDH42145.1"/>
    </source>
</evidence>
<comment type="similarity">
    <text evidence="8">Belongs to the ATPase delta chain family.</text>
</comment>
<keyword evidence="6 8" id="KW-0139">CF(1)</keyword>
<comment type="subcellular location">
    <subcellularLocation>
        <location evidence="8">Cell membrane</location>
        <topology evidence="8">Peripheral membrane protein</topology>
    </subcellularLocation>
    <subcellularLocation>
        <location evidence="1">Membrane</location>
    </subcellularLocation>
</comment>
<dbReference type="GO" id="GO:0046933">
    <property type="term" value="F:proton-transporting ATP synthase activity, rotational mechanism"/>
    <property type="evidence" value="ECO:0007669"/>
    <property type="project" value="UniProtKB-UniRule"/>
</dbReference>
<dbReference type="NCBIfam" id="TIGR01145">
    <property type="entry name" value="ATP_synt_delta"/>
    <property type="match status" value="1"/>
</dbReference>
<dbReference type="SUPFAM" id="SSF47928">
    <property type="entry name" value="N-terminal domain of the delta subunit of the F1F0-ATP synthase"/>
    <property type="match status" value="1"/>
</dbReference>
<dbReference type="AlphaFoldDB" id="A0A2A5X010"/>
<dbReference type="PANTHER" id="PTHR11910">
    <property type="entry name" value="ATP SYNTHASE DELTA CHAIN"/>
    <property type="match status" value="1"/>
</dbReference>
<reference evidence="9 10" key="1">
    <citation type="submission" date="2017-08" db="EMBL/GenBank/DDBJ databases">
        <title>Fine stratification of microbial communities through a metagenomic profile of the photic zone.</title>
        <authorList>
            <person name="Haro-Moreno J.M."/>
            <person name="Lopez-Perez M."/>
            <person name="De La Torre J."/>
            <person name="Picazo A."/>
            <person name="Camacho A."/>
            <person name="Rodriguez-Valera F."/>
        </authorList>
    </citation>
    <scope>NUCLEOTIDE SEQUENCE [LARGE SCALE GENOMIC DNA]</scope>
    <source>
        <strain evidence="9">MED-G24</strain>
    </source>
</reference>
<comment type="caution">
    <text evidence="9">The sequence shown here is derived from an EMBL/GenBank/DDBJ whole genome shotgun (WGS) entry which is preliminary data.</text>
</comment>
<sequence>MAEAELTTIARPYARAAFRAALDATDGLSQWGRMLALLRAAVNEDSVREALADPLLTTTDESALLLSLLGEELDTQGQNFVKILAEYDRLVLLPTIADLFDAMKANHEKTMEVAIESAYDVDDSAREKLAAALHARLQRDVVLTTTVDSELIGGVIIRAGDTVIDNSVRGKLERLANVLT</sequence>
<evidence type="ECO:0000256" key="2">
    <source>
        <dbReference type="ARBA" id="ARBA00022448"/>
    </source>
</evidence>
<dbReference type="InterPro" id="IPR000711">
    <property type="entry name" value="ATPase_OSCP/dsu"/>
</dbReference>
<dbReference type="Gene3D" id="1.10.520.20">
    <property type="entry name" value="N-terminal domain of the delta subunit of the F1F0-ATP synthase"/>
    <property type="match status" value="1"/>
</dbReference>
<evidence type="ECO:0000256" key="5">
    <source>
        <dbReference type="ARBA" id="ARBA00023136"/>
    </source>
</evidence>
<evidence type="ECO:0000313" key="10">
    <source>
        <dbReference type="Proteomes" id="UP000219327"/>
    </source>
</evidence>
<name>A0A2A5X010_9GAMM</name>
<evidence type="ECO:0000256" key="3">
    <source>
        <dbReference type="ARBA" id="ARBA00022781"/>
    </source>
</evidence>
<keyword evidence="3 8" id="KW-0375">Hydrogen ion transport</keyword>
<dbReference type="Pfam" id="PF00213">
    <property type="entry name" value="OSCP"/>
    <property type="match status" value="1"/>
</dbReference>
<comment type="function">
    <text evidence="8">This protein is part of the stalk that links CF(0) to CF(1). It either transmits conformational changes from CF(0) to CF(1) or is implicated in proton conduction.</text>
</comment>
<evidence type="ECO:0000256" key="8">
    <source>
        <dbReference type="HAMAP-Rule" id="MF_01416"/>
    </source>
</evidence>
<keyword evidence="7 8" id="KW-0066">ATP synthesis</keyword>
<dbReference type="Proteomes" id="UP000219327">
    <property type="component" value="Unassembled WGS sequence"/>
</dbReference>
<evidence type="ECO:0000256" key="1">
    <source>
        <dbReference type="ARBA" id="ARBA00004370"/>
    </source>
</evidence>
<evidence type="ECO:0000256" key="4">
    <source>
        <dbReference type="ARBA" id="ARBA00023065"/>
    </source>
</evidence>
<dbReference type="InterPro" id="IPR026015">
    <property type="entry name" value="ATP_synth_OSCP/delta_N_sf"/>
</dbReference>
<dbReference type="NCBIfam" id="NF004402">
    <property type="entry name" value="PRK05758.2-2"/>
    <property type="match status" value="1"/>
</dbReference>
<dbReference type="PROSITE" id="PS00389">
    <property type="entry name" value="ATPASE_DELTA"/>
    <property type="match status" value="1"/>
</dbReference>
<evidence type="ECO:0000256" key="6">
    <source>
        <dbReference type="ARBA" id="ARBA00023196"/>
    </source>
</evidence>
<dbReference type="GO" id="GO:0005886">
    <property type="term" value="C:plasma membrane"/>
    <property type="evidence" value="ECO:0007669"/>
    <property type="project" value="UniProtKB-SubCell"/>
</dbReference>
<accession>A0A2A5X010</accession>
<proteinExistence type="inferred from homology"/>
<keyword evidence="8" id="KW-1003">Cell membrane</keyword>
<keyword evidence="2 8" id="KW-0813">Transport</keyword>
<keyword evidence="5 8" id="KW-0472">Membrane</keyword>
<comment type="function">
    <text evidence="8">F(1)F(0) ATP synthase produces ATP from ADP in the presence of a proton or sodium gradient. F-type ATPases consist of two structural domains, F(1) containing the extramembraneous catalytic core and F(0) containing the membrane proton channel, linked together by a central stalk and a peripheral stalk. During catalysis, ATP synthesis in the catalytic domain of F(1) is coupled via a rotary mechanism of the central stalk subunits to proton translocation.</text>
</comment>
<keyword evidence="4 8" id="KW-0406">Ion transport</keyword>
<dbReference type="InterPro" id="IPR020781">
    <property type="entry name" value="ATPase_OSCP/d_CS"/>
</dbReference>